<proteinExistence type="predicted"/>
<reference evidence="3" key="1">
    <citation type="journal article" date="2014" name="Front. Microbiol.">
        <title>High frequency of phylogenetically diverse reductive dehalogenase-homologous genes in deep subseafloor sedimentary metagenomes.</title>
        <authorList>
            <person name="Kawai M."/>
            <person name="Futagami T."/>
            <person name="Toyoda A."/>
            <person name="Takaki Y."/>
            <person name="Nishi S."/>
            <person name="Hori S."/>
            <person name="Arai W."/>
            <person name="Tsubouchi T."/>
            <person name="Morono Y."/>
            <person name="Uchiyama I."/>
            <person name="Ito T."/>
            <person name="Fujiyama A."/>
            <person name="Inagaki F."/>
            <person name="Takami H."/>
        </authorList>
    </citation>
    <scope>NUCLEOTIDE SEQUENCE</scope>
    <source>
        <strain evidence="3">Expedition CK06-06</strain>
    </source>
</reference>
<dbReference type="SUPFAM" id="SSF116734">
    <property type="entry name" value="DNA methylase specificity domain"/>
    <property type="match status" value="1"/>
</dbReference>
<evidence type="ECO:0008006" key="4">
    <source>
        <dbReference type="Google" id="ProtNLM"/>
    </source>
</evidence>
<dbReference type="GO" id="GO:0009307">
    <property type="term" value="P:DNA restriction-modification system"/>
    <property type="evidence" value="ECO:0007669"/>
    <property type="project" value="UniProtKB-KW"/>
</dbReference>
<keyword evidence="1" id="KW-0680">Restriction system</keyword>
<evidence type="ECO:0000313" key="3">
    <source>
        <dbReference type="EMBL" id="GAH17029.1"/>
    </source>
</evidence>
<evidence type="ECO:0000256" key="2">
    <source>
        <dbReference type="ARBA" id="ARBA00023125"/>
    </source>
</evidence>
<sequence length="98" mass="10877">LMIDETAIDKEYLALCINSAIGKLQIERDGGGSVITHWKPEQVKRLKIPALDARTQKEIASLVQQSHEARRKARQLLGEAKRKVEDLVEGKGIKGEGC</sequence>
<dbReference type="GO" id="GO:0003677">
    <property type="term" value="F:DNA binding"/>
    <property type="evidence" value="ECO:0007669"/>
    <property type="project" value="UniProtKB-KW"/>
</dbReference>
<evidence type="ECO:0000256" key="1">
    <source>
        <dbReference type="ARBA" id="ARBA00022747"/>
    </source>
</evidence>
<dbReference type="AlphaFoldDB" id="X1EIU0"/>
<gene>
    <name evidence="3" type="ORF">S01H4_58796</name>
</gene>
<name>X1EIU0_9ZZZZ</name>
<dbReference type="Gene3D" id="3.90.220.20">
    <property type="entry name" value="DNA methylase specificity domains"/>
    <property type="match status" value="1"/>
</dbReference>
<organism evidence="3">
    <name type="scientific">marine sediment metagenome</name>
    <dbReference type="NCBI Taxonomy" id="412755"/>
    <lineage>
        <taxon>unclassified sequences</taxon>
        <taxon>metagenomes</taxon>
        <taxon>ecological metagenomes</taxon>
    </lineage>
</organism>
<accession>X1EIU0</accession>
<feature type="non-terminal residue" evidence="3">
    <location>
        <position position="1"/>
    </location>
</feature>
<keyword evidence="2" id="KW-0238">DNA-binding</keyword>
<dbReference type="InterPro" id="IPR044946">
    <property type="entry name" value="Restrct_endonuc_typeI_TRD_sf"/>
</dbReference>
<dbReference type="EMBL" id="BART01034395">
    <property type="protein sequence ID" value="GAH17029.1"/>
    <property type="molecule type" value="Genomic_DNA"/>
</dbReference>
<protein>
    <recommendedName>
        <fullName evidence="4">Type I restriction modification DNA specificity domain-containing protein</fullName>
    </recommendedName>
</protein>
<comment type="caution">
    <text evidence="3">The sequence shown here is derived from an EMBL/GenBank/DDBJ whole genome shotgun (WGS) entry which is preliminary data.</text>
</comment>